<dbReference type="EMBL" id="CABVQD010000074">
    <property type="protein sequence ID" value="VWC48800.1"/>
    <property type="molecule type" value="Genomic_DNA"/>
</dbReference>
<gene>
    <name evidence="1" type="ORF">BPA30113_07550</name>
</gene>
<reference evidence="1 2" key="1">
    <citation type="submission" date="2019-09" db="EMBL/GenBank/DDBJ databases">
        <authorList>
            <person name="Depoorter E."/>
        </authorList>
    </citation>
    <scope>NUCLEOTIDE SEQUENCE [LARGE SCALE GENOMIC DNA]</scope>
    <source>
        <strain evidence="1">LMG 30113</strain>
    </source>
</reference>
<evidence type="ECO:0000313" key="1">
    <source>
        <dbReference type="EMBL" id="VWC48800.1"/>
    </source>
</evidence>
<accession>A0A6J5F618</accession>
<dbReference type="AlphaFoldDB" id="A0A6J5F618"/>
<proteinExistence type="predicted"/>
<name>A0A6J5F618_9BURK</name>
<protein>
    <submittedName>
        <fullName evidence="1">Uncharacterized protein</fullName>
    </submittedName>
</protein>
<evidence type="ECO:0000313" key="2">
    <source>
        <dbReference type="Proteomes" id="UP000494330"/>
    </source>
</evidence>
<dbReference type="Proteomes" id="UP000494330">
    <property type="component" value="Unassembled WGS sequence"/>
</dbReference>
<organism evidence="1 2">
    <name type="scientific">Burkholderia paludis</name>
    <dbReference type="NCBI Taxonomy" id="1506587"/>
    <lineage>
        <taxon>Bacteria</taxon>
        <taxon>Pseudomonadati</taxon>
        <taxon>Pseudomonadota</taxon>
        <taxon>Betaproteobacteria</taxon>
        <taxon>Burkholderiales</taxon>
        <taxon>Burkholderiaceae</taxon>
        <taxon>Burkholderia</taxon>
        <taxon>Burkholderia cepacia complex</taxon>
    </lineage>
</organism>
<keyword evidence="2" id="KW-1185">Reference proteome</keyword>
<sequence length="396" mass="41167">MPPATRQPDTIAFIWRVCSSSDAAAAAACSTSAAFCCVTESIWPTARLTCSMPVDCSSDAALISPMMSVTRRTACTISSIVEPARATSADPLSTLSVESPISCLISFAALALRCASERTSPATTAKPRPCSPARAASTAAFSARMLVWNAMPSIVPMMSTTLPELTAMSCIVDTTWPTTSPPCVAMSDAFTASWLACRAFSAFCRTVPVSCSMLDAVSCSDAACSSVRCDRSMLPVAISRAPTSIDSVPRCTACTIVVTASCIRLMPPNRRPISFVLNTFTGCVRSPPEMRSKCTIASSSGCTISPRSAKRIAITTTNASPMPAAISPIISEICDCVASWRSSARFCSDAITAADASPYATNIGLILVSATAWNAVMSPARAAANSGSTPSFTIAV</sequence>